<name>A0A540NNM6_MALBA</name>
<feature type="compositionally biased region" description="Basic and acidic residues" evidence="1">
    <location>
        <begin position="39"/>
        <end position="52"/>
    </location>
</feature>
<protein>
    <submittedName>
        <fullName evidence="2">Uncharacterized protein</fullName>
    </submittedName>
</protein>
<organism evidence="2 3">
    <name type="scientific">Malus baccata</name>
    <name type="common">Siberian crab apple</name>
    <name type="synonym">Pyrus baccata</name>
    <dbReference type="NCBI Taxonomy" id="106549"/>
    <lineage>
        <taxon>Eukaryota</taxon>
        <taxon>Viridiplantae</taxon>
        <taxon>Streptophyta</taxon>
        <taxon>Embryophyta</taxon>
        <taxon>Tracheophyta</taxon>
        <taxon>Spermatophyta</taxon>
        <taxon>Magnoliopsida</taxon>
        <taxon>eudicotyledons</taxon>
        <taxon>Gunneridae</taxon>
        <taxon>Pentapetalae</taxon>
        <taxon>rosids</taxon>
        <taxon>fabids</taxon>
        <taxon>Rosales</taxon>
        <taxon>Rosaceae</taxon>
        <taxon>Amygdaloideae</taxon>
        <taxon>Maleae</taxon>
        <taxon>Malus</taxon>
    </lineage>
</organism>
<comment type="caution">
    <text evidence="2">The sequence shown here is derived from an EMBL/GenBank/DDBJ whole genome shotgun (WGS) entry which is preliminary data.</text>
</comment>
<keyword evidence="3" id="KW-1185">Reference proteome</keyword>
<accession>A0A540NNM6</accession>
<feature type="region of interest" description="Disordered" evidence="1">
    <location>
        <begin position="1"/>
        <end position="20"/>
    </location>
</feature>
<sequence>MASRQSFPETCAQRMTACEVERRRARSSDGVRGGATACEVERRRARSTDGVRGRPTATWSDGDVERRRGRVTARG</sequence>
<reference evidence="2 3" key="1">
    <citation type="journal article" date="2019" name="G3 (Bethesda)">
        <title>Sequencing of a Wild Apple (Malus baccata) Genome Unravels the Differences Between Cultivated and Wild Apple Species Regarding Disease Resistance and Cold Tolerance.</title>
        <authorList>
            <person name="Chen X."/>
        </authorList>
    </citation>
    <scope>NUCLEOTIDE SEQUENCE [LARGE SCALE GENOMIC DNA]</scope>
    <source>
        <strain evidence="3">cv. Shandingzi</strain>
        <tissue evidence="2">Leaves</tissue>
    </source>
</reference>
<dbReference type="Proteomes" id="UP000315295">
    <property type="component" value="Unassembled WGS sequence"/>
</dbReference>
<feature type="region of interest" description="Disordered" evidence="1">
    <location>
        <begin position="25"/>
        <end position="75"/>
    </location>
</feature>
<evidence type="ECO:0000313" key="3">
    <source>
        <dbReference type="Proteomes" id="UP000315295"/>
    </source>
</evidence>
<evidence type="ECO:0000256" key="1">
    <source>
        <dbReference type="SAM" id="MobiDB-lite"/>
    </source>
</evidence>
<dbReference type="EMBL" id="VIEB01000018">
    <property type="protein sequence ID" value="TQE12625.1"/>
    <property type="molecule type" value="Genomic_DNA"/>
</dbReference>
<proteinExistence type="predicted"/>
<gene>
    <name evidence="2" type="ORF">C1H46_001837</name>
</gene>
<evidence type="ECO:0000313" key="2">
    <source>
        <dbReference type="EMBL" id="TQE12625.1"/>
    </source>
</evidence>
<dbReference type="AlphaFoldDB" id="A0A540NNM6"/>